<dbReference type="InParanoid" id="A0A136IY72"/>
<dbReference type="OrthoDB" id="3364872at2759"/>
<reference evidence="5" key="1">
    <citation type="submission" date="2016-02" db="EMBL/GenBank/DDBJ databases">
        <title>Draft genome sequence of Microdochium bolleyi, a fungal endophyte of beachgrass.</title>
        <authorList>
            <consortium name="DOE Joint Genome Institute"/>
            <person name="David A.S."/>
            <person name="May G."/>
            <person name="Haridas S."/>
            <person name="Lim J."/>
            <person name="Wang M."/>
            <person name="Labutti K."/>
            <person name="Lipzen A."/>
            <person name="Barry K."/>
            <person name="Grigoriev I.V."/>
        </authorList>
    </citation>
    <scope>NUCLEOTIDE SEQUENCE [LARGE SCALE GENOMIC DNA]</scope>
    <source>
        <strain evidence="5">J235TASD1</strain>
    </source>
</reference>
<keyword evidence="1" id="KW-0175">Coiled coil</keyword>
<feature type="non-terminal residue" evidence="4">
    <location>
        <position position="686"/>
    </location>
</feature>
<protein>
    <submittedName>
        <fullName evidence="4">Bud-site selection protein</fullName>
    </submittedName>
</protein>
<feature type="compositionally biased region" description="Acidic residues" evidence="2">
    <location>
        <begin position="381"/>
        <end position="411"/>
    </location>
</feature>
<feature type="compositionally biased region" description="Acidic residues" evidence="2">
    <location>
        <begin position="233"/>
        <end position="256"/>
    </location>
</feature>
<dbReference type="PANTHER" id="PTHR23325">
    <property type="entry name" value="SERUM RESPONSE FACTOR-BINDING"/>
    <property type="match status" value="1"/>
</dbReference>
<proteinExistence type="predicted"/>
<organism evidence="4 5">
    <name type="scientific">Microdochium bolleyi</name>
    <dbReference type="NCBI Taxonomy" id="196109"/>
    <lineage>
        <taxon>Eukaryota</taxon>
        <taxon>Fungi</taxon>
        <taxon>Dikarya</taxon>
        <taxon>Ascomycota</taxon>
        <taxon>Pezizomycotina</taxon>
        <taxon>Sordariomycetes</taxon>
        <taxon>Xylariomycetidae</taxon>
        <taxon>Xylariales</taxon>
        <taxon>Microdochiaceae</taxon>
        <taxon>Microdochium</taxon>
    </lineage>
</organism>
<feature type="compositionally biased region" description="Low complexity" evidence="2">
    <location>
        <begin position="412"/>
        <end position="426"/>
    </location>
</feature>
<dbReference type="Pfam" id="PF09073">
    <property type="entry name" value="BUD22"/>
    <property type="match status" value="1"/>
</dbReference>
<evidence type="ECO:0000313" key="4">
    <source>
        <dbReference type="EMBL" id="KXJ89862.1"/>
    </source>
</evidence>
<evidence type="ECO:0000256" key="1">
    <source>
        <dbReference type="ARBA" id="ARBA00023054"/>
    </source>
</evidence>
<evidence type="ECO:0000256" key="2">
    <source>
        <dbReference type="SAM" id="MobiDB-lite"/>
    </source>
</evidence>
<dbReference type="EMBL" id="KQ964254">
    <property type="protein sequence ID" value="KXJ89862.1"/>
    <property type="molecule type" value="Genomic_DNA"/>
</dbReference>
<dbReference type="GO" id="GO:0030490">
    <property type="term" value="P:maturation of SSU-rRNA"/>
    <property type="evidence" value="ECO:0007669"/>
    <property type="project" value="TreeGrafter"/>
</dbReference>
<feature type="compositionally biased region" description="Gly residues" evidence="2">
    <location>
        <begin position="590"/>
        <end position="637"/>
    </location>
</feature>
<evidence type="ECO:0000313" key="5">
    <source>
        <dbReference type="Proteomes" id="UP000070501"/>
    </source>
</evidence>
<feature type="compositionally biased region" description="Basic and acidic residues" evidence="2">
    <location>
        <begin position="303"/>
        <end position="312"/>
    </location>
</feature>
<dbReference type="GO" id="GO:0030686">
    <property type="term" value="C:90S preribosome"/>
    <property type="evidence" value="ECO:0007669"/>
    <property type="project" value="TreeGrafter"/>
</dbReference>
<dbReference type="InterPro" id="IPR015158">
    <property type="entry name" value="Bud22_dom"/>
</dbReference>
<dbReference type="Proteomes" id="UP000070501">
    <property type="component" value="Unassembled WGS sequence"/>
</dbReference>
<feature type="compositionally biased region" description="Basic and acidic residues" evidence="2">
    <location>
        <begin position="536"/>
        <end position="569"/>
    </location>
</feature>
<feature type="compositionally biased region" description="Basic and acidic residues" evidence="2">
    <location>
        <begin position="161"/>
        <end position="210"/>
    </location>
</feature>
<feature type="region of interest" description="Disordered" evidence="2">
    <location>
        <begin position="153"/>
        <end position="669"/>
    </location>
</feature>
<dbReference type="PANTHER" id="PTHR23325:SF1">
    <property type="entry name" value="SERUM RESPONSE FACTOR-BINDING PROTEIN 1"/>
    <property type="match status" value="1"/>
</dbReference>
<dbReference type="AlphaFoldDB" id="A0A136IY72"/>
<feature type="domain" description="Bud22" evidence="3">
    <location>
        <begin position="282"/>
        <end position="686"/>
    </location>
</feature>
<feature type="compositionally biased region" description="Basic and acidic residues" evidence="2">
    <location>
        <begin position="481"/>
        <end position="491"/>
    </location>
</feature>
<gene>
    <name evidence="4" type="ORF">Micbo1qcDRAFT_165247</name>
</gene>
<evidence type="ECO:0000259" key="3">
    <source>
        <dbReference type="Pfam" id="PF09073"/>
    </source>
</evidence>
<sequence>MAQKRKRPSEPSLRDKLVGWNKALVRAFKTAKGFERQRLSKRIREVQGAAAADAAAKAERLEREVAVLKSIDLHQLAHQHLSSSLLRVKGVAEAKGLPEEIKLIPKPEGLSEEERTALHNVTSGLCNRKQVRDVVEEAVMGTCIALRVAMPDKNKKKQKKGGKEGADAAKESDKPAEEGDERAAKKSKTEAAGHTEAAESKQQKKPKETDALVLLKRKQDKLDKKGNAGASGSEEEDEEEDDDEEAPFEGFSDIDAEERAFAKYDALVAGSSDEDGVDLPSNSEDEEDSADDNDDDGGDDSLDERMLARYDKLVAASSDSDSDGEARGLGSDDEDELLGSRARAIRRTTADDISLSSGDEAGDRLPPGGDDLNREFSGAESSDEAEYDVDNGSDSEEGQENSEEEGEDGEESGSNSGSGSDAAPAPKRAKTAKIKTNTGTSAFLPTLMGGYISNSESEASDIDVAPSLKKNRRGQRARQQIWEKKYGDKARHFSKPQTSQNARDLGWDPRRGAVGDGGAGDGGAAAGPWKQGIRNPFEKRAKDEGIHPERQRAIERGGNENFGGREKGSRQQPTHGGGSGEGPSRERGFAGRGGAAGGAGGGRGHGNGGSGRGGSFRGGSSRGGADAGAGGRGGSGHGFSAPMAAKPPPPPTKRDDTGPLHPSWAAAKKAKDEAGKIAFQGKKVVF</sequence>
<feature type="compositionally biased region" description="Acidic residues" evidence="2">
    <location>
        <begin position="272"/>
        <end position="302"/>
    </location>
</feature>
<dbReference type="InterPro" id="IPR037393">
    <property type="entry name" value="Bud22/SRFB1"/>
</dbReference>
<keyword evidence="5" id="KW-1185">Reference proteome</keyword>
<dbReference type="GO" id="GO:0005634">
    <property type="term" value="C:nucleus"/>
    <property type="evidence" value="ECO:0007669"/>
    <property type="project" value="TreeGrafter"/>
</dbReference>
<name>A0A136IY72_9PEZI</name>
<feature type="compositionally biased region" description="Gly residues" evidence="2">
    <location>
        <begin position="514"/>
        <end position="525"/>
    </location>
</feature>
<accession>A0A136IY72</accession>